<comment type="caution">
    <text evidence="2">The sequence shown here is derived from an EMBL/GenBank/DDBJ whole genome shotgun (WGS) entry which is preliminary data.</text>
</comment>
<feature type="domain" description="PCI" evidence="1">
    <location>
        <begin position="141"/>
        <end position="312"/>
    </location>
</feature>
<dbReference type="SMART" id="SM00088">
    <property type="entry name" value="PINT"/>
    <property type="match status" value="1"/>
</dbReference>
<proteinExistence type="predicted"/>
<evidence type="ECO:0000313" key="2">
    <source>
        <dbReference type="EMBL" id="KAF8819722.1"/>
    </source>
</evidence>
<evidence type="ECO:0000259" key="1">
    <source>
        <dbReference type="PROSITE" id="PS50250"/>
    </source>
</evidence>
<protein>
    <submittedName>
        <fullName evidence="2">PCI domain-containing protein</fullName>
    </submittedName>
</protein>
<accession>A0ABQ7J6U6</accession>
<dbReference type="PANTHER" id="PTHR10678">
    <property type="entry name" value="26S PROTEASOME NON-ATPASE REGULATORY SUBUNIT 11/COP9 SIGNALOSOME COMPLEX SUBUNIT 2"/>
    <property type="match status" value="1"/>
</dbReference>
<dbReference type="PROSITE" id="PS50250">
    <property type="entry name" value="PCI"/>
    <property type="match status" value="1"/>
</dbReference>
<sequence>MRRALNKFKFLLGWIGNRQDTNDKKLQKNYEEAAQEYKQLLNLLACVSNFEGYEVIMGMFDEIDKLESAATKILENFYELTLSTVSKENNTIHMLKIKLFEQRQDRWKLKEWYSKALSLCSTLPDPRKLADLHKSVGLMHLTEKKYEIAYKHVWLAFLNYQTIGNSVMAKNMLQYITLITIVGNLQENPFLQEETKIFLEDLEIRELLQLLIAYQSTDSVILSLLLESFPKAPFFDELFSNYWQKIKDSIFLKLLEFYLKPYKTLSVASISETLKITTKEATRLLLQFLYKTEKPFVFDEMSGFVEMQANISSPIASSSSSLSLHTICKYWDTNPPPI</sequence>
<gene>
    <name evidence="2" type="ORF">IE077_004072</name>
</gene>
<dbReference type="Gene3D" id="1.25.40.570">
    <property type="match status" value="1"/>
</dbReference>
<dbReference type="Pfam" id="PF01399">
    <property type="entry name" value="PCI"/>
    <property type="match status" value="1"/>
</dbReference>
<name>A0ABQ7J6U6_9APIC</name>
<keyword evidence="3" id="KW-1185">Reference proteome</keyword>
<organism evidence="2 3">
    <name type="scientific">Cardiosporidium cionae</name>
    <dbReference type="NCBI Taxonomy" id="476202"/>
    <lineage>
        <taxon>Eukaryota</taxon>
        <taxon>Sar</taxon>
        <taxon>Alveolata</taxon>
        <taxon>Apicomplexa</taxon>
        <taxon>Aconoidasida</taxon>
        <taxon>Nephromycida</taxon>
        <taxon>Cardiosporidium</taxon>
    </lineage>
</organism>
<evidence type="ECO:0000313" key="3">
    <source>
        <dbReference type="Proteomes" id="UP000823046"/>
    </source>
</evidence>
<dbReference type="InterPro" id="IPR000717">
    <property type="entry name" value="PCI_dom"/>
</dbReference>
<dbReference type="EMBL" id="JADAQX010000625">
    <property type="protein sequence ID" value="KAF8819722.1"/>
    <property type="molecule type" value="Genomic_DNA"/>
</dbReference>
<dbReference type="InterPro" id="IPR036390">
    <property type="entry name" value="WH_DNA-bd_sf"/>
</dbReference>
<reference evidence="2 3" key="1">
    <citation type="journal article" date="2020" name="bioRxiv">
        <title>Metabolic contributions of an alphaproteobacterial endosymbiont in the apicomplexan Cardiosporidium cionae.</title>
        <authorList>
            <person name="Hunter E.S."/>
            <person name="Paight C.J."/>
            <person name="Lane C.E."/>
        </authorList>
    </citation>
    <scope>NUCLEOTIDE SEQUENCE [LARGE SCALE GENOMIC DNA]</scope>
    <source>
        <strain evidence="2">ESH_2018</strain>
    </source>
</reference>
<dbReference type="Proteomes" id="UP000823046">
    <property type="component" value="Unassembled WGS sequence"/>
</dbReference>
<dbReference type="InterPro" id="IPR050871">
    <property type="entry name" value="26S_Proteasome/COP9_Components"/>
</dbReference>
<dbReference type="SUPFAM" id="SSF46785">
    <property type="entry name" value="Winged helix' DNA-binding domain"/>
    <property type="match status" value="1"/>
</dbReference>